<dbReference type="GeneID" id="14924459"/>
<evidence type="ECO:0000256" key="1">
    <source>
        <dbReference type="SAM" id="MobiDB-lite"/>
    </source>
</evidence>
<reference evidence="3 4" key="1">
    <citation type="journal article" date="2013" name="Genome Biol.">
        <title>Genome of Acanthamoeba castellanii highlights extensive lateral gene transfer and early evolution of tyrosine kinase signaling.</title>
        <authorList>
            <person name="Clarke M."/>
            <person name="Lohan A.J."/>
            <person name="Liu B."/>
            <person name="Lagkouvardos I."/>
            <person name="Roy S."/>
            <person name="Zafar N."/>
            <person name="Bertelli C."/>
            <person name="Schilde C."/>
            <person name="Kianianmomeni A."/>
            <person name="Burglin T.R."/>
            <person name="Frech C."/>
            <person name="Turcotte B."/>
            <person name="Kopec K.O."/>
            <person name="Synnott J.M."/>
            <person name="Choo C."/>
            <person name="Paponov I."/>
            <person name="Finkler A."/>
            <person name="Soon Heng Tan C."/>
            <person name="Hutchins A.P."/>
            <person name="Weinmeier T."/>
            <person name="Rattei T."/>
            <person name="Chu J.S."/>
            <person name="Gimenez G."/>
            <person name="Irimia M."/>
            <person name="Rigden D.J."/>
            <person name="Fitzpatrick D.A."/>
            <person name="Lorenzo-Morales J."/>
            <person name="Bateman A."/>
            <person name="Chiu C.H."/>
            <person name="Tang P."/>
            <person name="Hegemann P."/>
            <person name="Fromm H."/>
            <person name="Raoult D."/>
            <person name="Greub G."/>
            <person name="Miranda-Saavedra D."/>
            <person name="Chen N."/>
            <person name="Nash P."/>
            <person name="Ginger M.L."/>
            <person name="Horn M."/>
            <person name="Schaap P."/>
            <person name="Caler L."/>
            <person name="Loftus B."/>
        </authorList>
    </citation>
    <scope>NUCLEOTIDE SEQUENCE [LARGE SCALE GENOMIC DNA]</scope>
    <source>
        <strain evidence="3 4">Neff</strain>
    </source>
</reference>
<dbReference type="RefSeq" id="XP_004353007.1">
    <property type="nucleotide sequence ID" value="XM_004352955.1"/>
</dbReference>
<dbReference type="VEuPathDB" id="AmoebaDB:ACA1_071000"/>
<accession>L8HD58</accession>
<evidence type="ECO:0000313" key="4">
    <source>
        <dbReference type="Proteomes" id="UP000011083"/>
    </source>
</evidence>
<keyword evidence="4" id="KW-1185">Reference proteome</keyword>
<evidence type="ECO:0000259" key="2">
    <source>
        <dbReference type="PROSITE" id="PS51140"/>
    </source>
</evidence>
<feature type="compositionally biased region" description="Gly residues" evidence="1">
    <location>
        <begin position="141"/>
        <end position="157"/>
    </location>
</feature>
<feature type="region of interest" description="Disordered" evidence="1">
    <location>
        <begin position="138"/>
        <end position="189"/>
    </location>
</feature>
<feature type="region of interest" description="Disordered" evidence="1">
    <location>
        <begin position="203"/>
        <end position="283"/>
    </location>
</feature>
<sequence length="749" mass="83094">MLKTVRNLFPDASLDVIVRELRASGWVVANAIDALDALRDLRQQRHHGPPLPRHTPNDDPWVVLDSAAVHPPEGSSLGGNGDENDGSAAEGVRQVEDALRKSCLWDDPQAFVTHLHPPVVAATDASQGTEKVAATVAEAQGSGGGEVDPTTGGGRGGTPEAEERRKRAERQRQMLAEADRRWEEEKQRQAEAERLHARLKEHRQRYGGSLPRPNTATTSAASGAESNEAHGTREQGEMKEARAQREQQQQQQQQRGGEEELRRREAVKEKENEEEARAREEERERQQVALAGMVALSRKLAQRFTPQQLEAMRAIPFTVTTERAAKIFNDWRLSLWFAPTDFSQLLEAPSVSMTYVPYYCTAVRSVCTYAAKVEVVAGTDGRKESRLVEGRRREGSHEQNVCGAARLRPEVAALLSAIEPWDMEASLPLAAPPPPSSAIRGSLPVKVEDDDDDDDDTVHVASLLEPRDVWGTVREAIVAREKEACARELLAGDHGEDDPHEEEEKRRERVVRVVETSVTRMEYPETRYRVVYVPLYLVRYTQGDPQGEPREFFFAINALTGKSHGQRPFGVGKILGRGLSFLEGLLGLKDHHTAQIVIGSQLSQLDRRICYADKDYYLIWPASHSYVLTHDTGFITLRNCSATRPIALSSQMRESKDITARYVLRPGETQSFNYRGFWCIRLALASDDDEAGQAATPPSALSRAATFFFPATAQPASVSANGPVRWEEMIEVVGYSIDGGNHGNLLGMA</sequence>
<dbReference type="OrthoDB" id="20439at2759"/>
<feature type="compositionally biased region" description="Basic and acidic residues" evidence="1">
    <location>
        <begin position="227"/>
        <end position="245"/>
    </location>
</feature>
<feature type="compositionally biased region" description="Basic and acidic residues" evidence="1">
    <location>
        <begin position="256"/>
        <end position="283"/>
    </location>
</feature>
<dbReference type="InterPro" id="IPR003892">
    <property type="entry name" value="CUE"/>
</dbReference>
<feature type="region of interest" description="Disordered" evidence="1">
    <location>
        <begin position="68"/>
        <end position="91"/>
    </location>
</feature>
<proteinExistence type="predicted"/>
<name>L8HD58_ACACF</name>
<dbReference type="Proteomes" id="UP000011083">
    <property type="component" value="Unassembled WGS sequence"/>
</dbReference>
<feature type="compositionally biased region" description="Basic and acidic residues" evidence="1">
    <location>
        <begin position="161"/>
        <end position="189"/>
    </location>
</feature>
<dbReference type="CDD" id="cd14279">
    <property type="entry name" value="CUE"/>
    <property type="match status" value="1"/>
</dbReference>
<dbReference type="STRING" id="1257118.L8HD58"/>
<feature type="domain" description="CUE" evidence="2">
    <location>
        <begin position="1"/>
        <end position="40"/>
    </location>
</feature>
<dbReference type="AlphaFoldDB" id="L8HD58"/>
<protein>
    <recommendedName>
        <fullName evidence="2">CUE domain-containing protein</fullName>
    </recommendedName>
</protein>
<gene>
    <name evidence="3" type="ORF">ACA1_071000</name>
</gene>
<dbReference type="PROSITE" id="PS51140">
    <property type="entry name" value="CUE"/>
    <property type="match status" value="1"/>
</dbReference>
<feature type="compositionally biased region" description="Low complexity" evidence="1">
    <location>
        <begin position="214"/>
        <end position="226"/>
    </location>
</feature>
<dbReference type="GO" id="GO:0043130">
    <property type="term" value="F:ubiquitin binding"/>
    <property type="evidence" value="ECO:0007669"/>
    <property type="project" value="InterPro"/>
</dbReference>
<dbReference type="KEGG" id="acan:ACA1_071000"/>
<evidence type="ECO:0000313" key="3">
    <source>
        <dbReference type="EMBL" id="ELR23479.1"/>
    </source>
</evidence>
<feature type="compositionally biased region" description="Low complexity" evidence="1">
    <location>
        <begin position="246"/>
        <end position="255"/>
    </location>
</feature>
<dbReference type="EMBL" id="KB007857">
    <property type="protein sequence ID" value="ELR23479.1"/>
    <property type="molecule type" value="Genomic_DNA"/>
</dbReference>
<organism evidence="3 4">
    <name type="scientific">Acanthamoeba castellanii (strain ATCC 30010 / Neff)</name>
    <dbReference type="NCBI Taxonomy" id="1257118"/>
    <lineage>
        <taxon>Eukaryota</taxon>
        <taxon>Amoebozoa</taxon>
        <taxon>Discosea</taxon>
        <taxon>Longamoebia</taxon>
        <taxon>Centramoebida</taxon>
        <taxon>Acanthamoebidae</taxon>
        <taxon>Acanthamoeba</taxon>
    </lineage>
</organism>